<reference evidence="2 3" key="1">
    <citation type="submission" date="2017-06" db="EMBL/GenBank/DDBJ databases">
        <title>Ant-infecting Ophiocordyceps genomes reveal a high diversity of potential behavioral manipulation genes and a possible major role for enterotoxins.</title>
        <authorList>
            <person name="De Bekker C."/>
            <person name="Evans H.C."/>
            <person name="Brachmann A."/>
            <person name="Hughes D.P."/>
        </authorList>
    </citation>
    <scope>NUCLEOTIDE SEQUENCE [LARGE SCALE GENOMIC DNA]</scope>
    <source>
        <strain evidence="2 3">1348a</strain>
    </source>
</reference>
<comment type="similarity">
    <text evidence="1">Belongs to the OBAP family.</text>
</comment>
<evidence type="ECO:0000313" key="3">
    <source>
        <dbReference type="Proteomes" id="UP000224854"/>
    </source>
</evidence>
<name>A0A2C5XUL6_9HYPO</name>
<accession>A0A2C5XUL6</accession>
<protein>
    <recommendedName>
        <fullName evidence="4">DUF1264 domain-containing protein</fullName>
    </recommendedName>
</protein>
<evidence type="ECO:0000313" key="2">
    <source>
        <dbReference type="EMBL" id="PHH59136.1"/>
    </source>
</evidence>
<organism evidence="2 3">
    <name type="scientific">Ophiocordyceps australis</name>
    <dbReference type="NCBI Taxonomy" id="1399860"/>
    <lineage>
        <taxon>Eukaryota</taxon>
        <taxon>Fungi</taxon>
        <taxon>Dikarya</taxon>
        <taxon>Ascomycota</taxon>
        <taxon>Pezizomycotina</taxon>
        <taxon>Sordariomycetes</taxon>
        <taxon>Hypocreomycetidae</taxon>
        <taxon>Hypocreales</taxon>
        <taxon>Ophiocordycipitaceae</taxon>
        <taxon>Ophiocordyceps</taxon>
    </lineage>
</organism>
<keyword evidence="3" id="KW-1185">Reference proteome</keyword>
<sequence length="133" mass="15311">MISANLYEGLPAEERKLWHSHVYEVKSGMLVLPNPHMPEAAWEPVEMKEVEKVITLYGKVYQLWQTDRGDELPLGEPQLMTSLTQDGQLDEKELEARDAKFGIDFRKKREARLVMTSPEIHCDADQAWKQGGM</sequence>
<gene>
    <name evidence="2" type="ORF">CDD82_2550</name>
</gene>
<dbReference type="OrthoDB" id="1901244at2759"/>
<dbReference type="InterPro" id="IPR010686">
    <property type="entry name" value="OBAP-like"/>
</dbReference>
<dbReference type="EMBL" id="NJEU01001942">
    <property type="protein sequence ID" value="PHH59136.1"/>
    <property type="molecule type" value="Genomic_DNA"/>
</dbReference>
<evidence type="ECO:0008006" key="4">
    <source>
        <dbReference type="Google" id="ProtNLM"/>
    </source>
</evidence>
<dbReference type="PANTHER" id="PTHR31360">
    <property type="match status" value="1"/>
</dbReference>
<dbReference type="AlphaFoldDB" id="A0A2C5XUL6"/>
<comment type="caution">
    <text evidence="2">The sequence shown here is derived from an EMBL/GenBank/DDBJ whole genome shotgun (WGS) entry which is preliminary data.</text>
</comment>
<dbReference type="Proteomes" id="UP000224854">
    <property type="component" value="Unassembled WGS sequence"/>
</dbReference>
<dbReference type="Pfam" id="PF06884">
    <property type="entry name" value="DUF1264"/>
    <property type="match status" value="1"/>
</dbReference>
<dbReference type="PANTHER" id="PTHR31360:SF0">
    <property type="entry name" value="OIL BODY-ASSOCIATED PROTEIN 1B"/>
    <property type="match status" value="1"/>
</dbReference>
<evidence type="ECO:0000256" key="1">
    <source>
        <dbReference type="ARBA" id="ARBA00009740"/>
    </source>
</evidence>
<proteinExistence type="inferred from homology"/>